<evidence type="ECO:0000256" key="2">
    <source>
        <dbReference type="ARBA" id="ARBA00023125"/>
    </source>
</evidence>
<dbReference type="SUPFAM" id="SSF47413">
    <property type="entry name" value="lambda repressor-like DNA-binding domains"/>
    <property type="match status" value="1"/>
</dbReference>
<dbReference type="GO" id="GO:0003700">
    <property type="term" value="F:DNA-binding transcription factor activity"/>
    <property type="evidence" value="ECO:0007669"/>
    <property type="project" value="TreeGrafter"/>
</dbReference>
<organism evidence="6 7">
    <name type="scientific">Bifidobacterium catulorum</name>
    <dbReference type="NCBI Taxonomy" id="1630173"/>
    <lineage>
        <taxon>Bacteria</taxon>
        <taxon>Bacillati</taxon>
        <taxon>Actinomycetota</taxon>
        <taxon>Actinomycetes</taxon>
        <taxon>Bifidobacteriales</taxon>
        <taxon>Bifidobacteriaceae</taxon>
        <taxon>Bifidobacterium</taxon>
    </lineage>
</organism>
<dbReference type="GO" id="GO:0000976">
    <property type="term" value="F:transcription cis-regulatory region binding"/>
    <property type="evidence" value="ECO:0007669"/>
    <property type="project" value="TreeGrafter"/>
</dbReference>
<dbReference type="PROSITE" id="PS50932">
    <property type="entry name" value="HTH_LACI_2"/>
    <property type="match status" value="1"/>
</dbReference>
<evidence type="ECO:0000313" key="6">
    <source>
        <dbReference type="EMBL" id="PWG59965.1"/>
    </source>
</evidence>
<sequence>MSAMRSKRSSQPSITDVAKLAGVSTATVSRYFNNRSVVRPKTAEKIEEVVSRLGYQPNPLARAFVTGTTDTILVFTWNLPLFGPSSVINGIIEEGKGSGNLISIFSVDPSSHASVNTALDHVREERPMGLIFTDFESYGRKTLDEMPFSIPAVSVVGDITDGTYNQVSVCDELGGRTLTEYLLSLGHRTVHYVSGTLTGIVDGRPISGRELGWSSALRDAGIVPPTPLTGADTPRQAYEIGCRLAHDDAVTAVFAGNDVIAMSLIGGLAAEGKRVPDDISVVGFDDTPIAEVYTPALTTYSVPFDQVGRALYSMLIDVALGGSEGVGDEGRRIREFSGELKVRRSAAPPRE</sequence>
<dbReference type="InterPro" id="IPR028082">
    <property type="entry name" value="Peripla_BP_I"/>
</dbReference>
<dbReference type="SMART" id="SM00354">
    <property type="entry name" value="HTH_LACI"/>
    <property type="match status" value="1"/>
</dbReference>
<evidence type="ECO:0000313" key="7">
    <source>
        <dbReference type="Proteomes" id="UP000245753"/>
    </source>
</evidence>
<dbReference type="PROSITE" id="PS50943">
    <property type="entry name" value="HTH_CROC1"/>
    <property type="match status" value="1"/>
</dbReference>
<dbReference type="SUPFAM" id="SSF53822">
    <property type="entry name" value="Periplasmic binding protein-like I"/>
    <property type="match status" value="1"/>
</dbReference>
<dbReference type="Proteomes" id="UP000245753">
    <property type="component" value="Unassembled WGS sequence"/>
</dbReference>
<evidence type="ECO:0000256" key="1">
    <source>
        <dbReference type="ARBA" id="ARBA00023015"/>
    </source>
</evidence>
<evidence type="ECO:0000259" key="4">
    <source>
        <dbReference type="PROSITE" id="PS50932"/>
    </source>
</evidence>
<dbReference type="Gene3D" id="1.10.260.40">
    <property type="entry name" value="lambda repressor-like DNA-binding domains"/>
    <property type="match status" value="1"/>
</dbReference>
<dbReference type="Gene3D" id="3.40.50.2300">
    <property type="match status" value="2"/>
</dbReference>
<dbReference type="PANTHER" id="PTHR30146:SF109">
    <property type="entry name" value="HTH-TYPE TRANSCRIPTIONAL REGULATOR GALS"/>
    <property type="match status" value="1"/>
</dbReference>
<evidence type="ECO:0000259" key="5">
    <source>
        <dbReference type="PROSITE" id="PS50943"/>
    </source>
</evidence>
<proteinExistence type="predicted"/>
<name>A0A2U2MSZ8_9BIFI</name>
<feature type="domain" description="HTH lacI-type" evidence="4">
    <location>
        <begin position="12"/>
        <end position="66"/>
    </location>
</feature>
<dbReference type="AlphaFoldDB" id="A0A2U2MSZ8"/>
<keyword evidence="2" id="KW-0238">DNA-binding</keyword>
<keyword evidence="1" id="KW-0805">Transcription regulation</keyword>
<accession>A0A2U2MSZ8</accession>
<dbReference type="EMBL" id="QFFN01000009">
    <property type="protein sequence ID" value="PWG59965.1"/>
    <property type="molecule type" value="Genomic_DNA"/>
</dbReference>
<keyword evidence="7" id="KW-1185">Reference proteome</keyword>
<dbReference type="CDD" id="cd01392">
    <property type="entry name" value="HTH_LacI"/>
    <property type="match status" value="1"/>
</dbReference>
<protein>
    <submittedName>
        <fullName evidence="6">Uncharacterized protein</fullName>
    </submittedName>
</protein>
<comment type="caution">
    <text evidence="6">The sequence shown here is derived from an EMBL/GenBank/DDBJ whole genome shotgun (WGS) entry which is preliminary data.</text>
</comment>
<dbReference type="PANTHER" id="PTHR30146">
    <property type="entry name" value="LACI-RELATED TRANSCRIPTIONAL REPRESSOR"/>
    <property type="match status" value="1"/>
</dbReference>
<dbReference type="InterPro" id="IPR000843">
    <property type="entry name" value="HTH_LacI"/>
</dbReference>
<dbReference type="InterPro" id="IPR046335">
    <property type="entry name" value="LacI/GalR-like_sensor"/>
</dbReference>
<keyword evidence="3" id="KW-0804">Transcription</keyword>
<reference evidence="6 7" key="1">
    <citation type="journal article" date="2018" name="Int. J. Syst. Evol. Microbiol.">
        <title>Bifidobacterium catulorum sp. nov., a novel taxon from the faeces of the baby common marmoset (Callithrix jacchus).</title>
        <authorList>
            <person name="Modesto M."/>
            <person name="Michelini S."/>
            <person name="Oki K."/>
            <person name="Biavati B."/>
            <person name="Watanabe K."/>
            <person name="Mattarelli P."/>
        </authorList>
    </citation>
    <scope>NUCLEOTIDE SEQUENCE [LARGE SCALE GENOMIC DNA]</scope>
    <source>
        <strain evidence="6 7">MRM 8.19</strain>
    </source>
</reference>
<dbReference type="Pfam" id="PF00356">
    <property type="entry name" value="LacI"/>
    <property type="match status" value="1"/>
</dbReference>
<dbReference type="Pfam" id="PF13377">
    <property type="entry name" value="Peripla_BP_3"/>
    <property type="match status" value="1"/>
</dbReference>
<feature type="domain" description="HTH cro/C1-type" evidence="5">
    <location>
        <begin position="13"/>
        <end position="49"/>
    </location>
</feature>
<gene>
    <name evidence="6" type="ORF">DF200_04785</name>
</gene>
<dbReference type="InterPro" id="IPR001387">
    <property type="entry name" value="Cro/C1-type_HTH"/>
</dbReference>
<evidence type="ECO:0000256" key="3">
    <source>
        <dbReference type="ARBA" id="ARBA00023163"/>
    </source>
</evidence>
<dbReference type="InterPro" id="IPR010982">
    <property type="entry name" value="Lambda_DNA-bd_dom_sf"/>
</dbReference>